<evidence type="ECO:0000313" key="2">
    <source>
        <dbReference type="Proteomes" id="UP000324800"/>
    </source>
</evidence>
<dbReference type="AlphaFoldDB" id="A0A5J4VZ63"/>
<dbReference type="SUPFAM" id="SSF54060">
    <property type="entry name" value="His-Me finger endonucleases"/>
    <property type="match status" value="1"/>
</dbReference>
<dbReference type="Gene3D" id="3.90.75.20">
    <property type="match status" value="1"/>
</dbReference>
<comment type="caution">
    <text evidence="1">The sequence shown here is derived from an EMBL/GenBank/DDBJ whole genome shotgun (WGS) entry which is preliminary data.</text>
</comment>
<dbReference type="EMBL" id="SNRW01004205">
    <property type="protein sequence ID" value="KAA6387875.1"/>
    <property type="molecule type" value="Genomic_DNA"/>
</dbReference>
<name>A0A5J4VZ63_9EUKA</name>
<dbReference type="Proteomes" id="UP000324800">
    <property type="component" value="Unassembled WGS sequence"/>
</dbReference>
<sequence>MTENYQQQFVRLVVEPEFEITTTEPWRIRRIADQFMPTINKFPQGYMQVGLNRRMYGIHRLVALQFIPNNDPENKTQVDHITHYRTDNSLANLR</sequence>
<dbReference type="OrthoDB" id="406694at2759"/>
<gene>
    <name evidence="1" type="ORF">EZS28_016600</name>
</gene>
<protein>
    <recommendedName>
        <fullName evidence="3">HNH nuclease domain-containing protein</fullName>
    </recommendedName>
</protein>
<evidence type="ECO:0008006" key="3">
    <source>
        <dbReference type="Google" id="ProtNLM"/>
    </source>
</evidence>
<dbReference type="InterPro" id="IPR044925">
    <property type="entry name" value="His-Me_finger_sf"/>
</dbReference>
<evidence type="ECO:0000313" key="1">
    <source>
        <dbReference type="EMBL" id="KAA6387875.1"/>
    </source>
</evidence>
<reference evidence="1 2" key="1">
    <citation type="submission" date="2019-03" db="EMBL/GenBank/DDBJ databases">
        <title>Single cell metagenomics reveals metabolic interactions within the superorganism composed of flagellate Streblomastix strix and complex community of Bacteroidetes bacteria on its surface.</title>
        <authorList>
            <person name="Treitli S.C."/>
            <person name="Kolisko M."/>
            <person name="Husnik F."/>
            <person name="Keeling P."/>
            <person name="Hampl V."/>
        </authorList>
    </citation>
    <scope>NUCLEOTIDE SEQUENCE [LARGE SCALE GENOMIC DNA]</scope>
    <source>
        <strain evidence="1">ST1C</strain>
    </source>
</reference>
<proteinExistence type="predicted"/>
<organism evidence="1 2">
    <name type="scientific">Streblomastix strix</name>
    <dbReference type="NCBI Taxonomy" id="222440"/>
    <lineage>
        <taxon>Eukaryota</taxon>
        <taxon>Metamonada</taxon>
        <taxon>Preaxostyla</taxon>
        <taxon>Oxymonadida</taxon>
        <taxon>Streblomastigidae</taxon>
        <taxon>Streblomastix</taxon>
    </lineage>
</organism>
<accession>A0A5J4VZ63</accession>